<evidence type="ECO:0000256" key="6">
    <source>
        <dbReference type="ARBA" id="ARBA00022679"/>
    </source>
</evidence>
<dbReference type="GO" id="GO:0016263">
    <property type="term" value="F:glycoprotein-N-acetylgalactosamine 3-beta-galactosyltransferase activity"/>
    <property type="evidence" value="ECO:0007669"/>
    <property type="project" value="UniProtKB-EC"/>
</dbReference>
<evidence type="ECO:0000256" key="11">
    <source>
        <dbReference type="ARBA" id="ARBA00023136"/>
    </source>
</evidence>
<evidence type="ECO:0000256" key="4">
    <source>
        <dbReference type="ARBA" id="ARBA00012557"/>
    </source>
</evidence>
<comment type="subcellular location">
    <subcellularLocation>
        <location evidence="1">Membrane</location>
        <topology evidence="1">Single-pass type II membrane protein</topology>
    </subcellularLocation>
</comment>
<dbReference type="Gene3D" id="3.90.550.50">
    <property type="match status" value="1"/>
</dbReference>
<keyword evidence="10" id="KW-1133">Transmembrane helix</keyword>
<keyword evidence="5" id="KW-0328">Glycosyltransferase</keyword>
<comment type="similarity">
    <text evidence="3">Belongs to the glycosyltransferase 31 family. Beta3-Gal-T subfamily.</text>
</comment>
<proteinExistence type="inferred from homology"/>
<protein>
    <recommendedName>
        <fullName evidence="4">N-acetylgalactosaminide beta-1,3-galactosyltransferase</fullName>
        <ecNumber evidence="4">2.4.1.122</ecNumber>
    </recommendedName>
</protein>
<evidence type="ECO:0000256" key="3">
    <source>
        <dbReference type="ARBA" id="ARBA00006462"/>
    </source>
</evidence>
<name>A0A9P4JR36_9PLEO</name>
<evidence type="ECO:0000256" key="2">
    <source>
        <dbReference type="ARBA" id="ARBA00004922"/>
    </source>
</evidence>
<keyword evidence="11" id="KW-0472">Membrane</keyword>
<dbReference type="InterPro" id="IPR026050">
    <property type="entry name" value="C1GALT1/C1GALT1_chp1"/>
</dbReference>
<feature type="domain" description="Fringe-like glycosyltransferase" evidence="12">
    <location>
        <begin position="123"/>
        <end position="226"/>
    </location>
</feature>
<dbReference type="PANTHER" id="PTHR23033">
    <property type="entry name" value="BETA1,3-GALACTOSYLTRANSFERASE"/>
    <property type="match status" value="1"/>
</dbReference>
<keyword evidence="6" id="KW-0808">Transferase</keyword>
<keyword evidence="7" id="KW-0812">Transmembrane</keyword>
<dbReference type="Pfam" id="PF02434">
    <property type="entry name" value="Fringe"/>
    <property type="match status" value="1"/>
</dbReference>
<dbReference type="GO" id="GO:0016020">
    <property type="term" value="C:membrane"/>
    <property type="evidence" value="ECO:0007669"/>
    <property type="project" value="UniProtKB-SubCell"/>
</dbReference>
<comment type="pathway">
    <text evidence="2">Protein modification; protein glycosylation.</text>
</comment>
<evidence type="ECO:0000313" key="14">
    <source>
        <dbReference type="Proteomes" id="UP000799536"/>
    </source>
</evidence>
<dbReference type="OrthoDB" id="414175at2759"/>
<keyword evidence="9" id="KW-0735">Signal-anchor</keyword>
<organism evidence="13 14">
    <name type="scientific">Delitschia confertaspora ATCC 74209</name>
    <dbReference type="NCBI Taxonomy" id="1513339"/>
    <lineage>
        <taxon>Eukaryota</taxon>
        <taxon>Fungi</taxon>
        <taxon>Dikarya</taxon>
        <taxon>Ascomycota</taxon>
        <taxon>Pezizomycotina</taxon>
        <taxon>Dothideomycetes</taxon>
        <taxon>Pleosporomycetidae</taxon>
        <taxon>Pleosporales</taxon>
        <taxon>Delitschiaceae</taxon>
        <taxon>Delitschia</taxon>
    </lineage>
</organism>
<evidence type="ECO:0000256" key="7">
    <source>
        <dbReference type="ARBA" id="ARBA00022692"/>
    </source>
</evidence>
<dbReference type="EC" id="2.4.1.122" evidence="4"/>
<keyword evidence="8" id="KW-0547">Nucleotide-binding</keyword>
<evidence type="ECO:0000259" key="12">
    <source>
        <dbReference type="Pfam" id="PF02434"/>
    </source>
</evidence>
<evidence type="ECO:0000256" key="1">
    <source>
        <dbReference type="ARBA" id="ARBA00004606"/>
    </source>
</evidence>
<evidence type="ECO:0000256" key="5">
    <source>
        <dbReference type="ARBA" id="ARBA00022676"/>
    </source>
</evidence>
<accession>A0A9P4JR36</accession>
<dbReference type="EMBL" id="ML993897">
    <property type="protein sequence ID" value="KAF2203640.1"/>
    <property type="molecule type" value="Genomic_DNA"/>
</dbReference>
<comment type="caution">
    <text evidence="13">The sequence shown here is derived from an EMBL/GenBank/DDBJ whole genome shotgun (WGS) entry which is preliminary data.</text>
</comment>
<evidence type="ECO:0000256" key="8">
    <source>
        <dbReference type="ARBA" id="ARBA00022741"/>
    </source>
</evidence>
<evidence type="ECO:0000313" key="13">
    <source>
        <dbReference type="EMBL" id="KAF2203640.1"/>
    </source>
</evidence>
<gene>
    <name evidence="13" type="ORF">GQ43DRAFT_429683</name>
</gene>
<dbReference type="Proteomes" id="UP000799536">
    <property type="component" value="Unassembled WGS sequence"/>
</dbReference>
<reference evidence="13" key="1">
    <citation type="journal article" date="2020" name="Stud. Mycol.">
        <title>101 Dothideomycetes genomes: a test case for predicting lifestyles and emergence of pathogens.</title>
        <authorList>
            <person name="Haridas S."/>
            <person name="Albert R."/>
            <person name="Binder M."/>
            <person name="Bloem J."/>
            <person name="Labutti K."/>
            <person name="Salamov A."/>
            <person name="Andreopoulos B."/>
            <person name="Baker S."/>
            <person name="Barry K."/>
            <person name="Bills G."/>
            <person name="Bluhm B."/>
            <person name="Cannon C."/>
            <person name="Castanera R."/>
            <person name="Culley D."/>
            <person name="Daum C."/>
            <person name="Ezra D."/>
            <person name="Gonzalez J."/>
            <person name="Henrissat B."/>
            <person name="Kuo A."/>
            <person name="Liang C."/>
            <person name="Lipzen A."/>
            <person name="Lutzoni F."/>
            <person name="Magnuson J."/>
            <person name="Mondo S."/>
            <person name="Nolan M."/>
            <person name="Ohm R."/>
            <person name="Pangilinan J."/>
            <person name="Park H.-J."/>
            <person name="Ramirez L."/>
            <person name="Alfaro M."/>
            <person name="Sun H."/>
            <person name="Tritt A."/>
            <person name="Yoshinaga Y."/>
            <person name="Zwiers L.-H."/>
            <person name="Turgeon B."/>
            <person name="Goodwin S."/>
            <person name="Spatafora J."/>
            <person name="Crous P."/>
            <person name="Grigoriev I."/>
        </authorList>
    </citation>
    <scope>NUCLEOTIDE SEQUENCE</scope>
    <source>
        <strain evidence="13">ATCC 74209</strain>
    </source>
</reference>
<dbReference type="InterPro" id="IPR003378">
    <property type="entry name" value="Fringe-like_glycosylTrfase"/>
</dbReference>
<dbReference type="AlphaFoldDB" id="A0A9P4JR36"/>
<evidence type="ECO:0000256" key="10">
    <source>
        <dbReference type="ARBA" id="ARBA00022989"/>
    </source>
</evidence>
<dbReference type="PANTHER" id="PTHR23033:SF47">
    <property type="entry name" value="APPLE DOMAIN-CONTAINING PROTEIN-RELATED"/>
    <property type="match status" value="1"/>
</dbReference>
<keyword evidence="14" id="KW-1185">Reference proteome</keyword>
<evidence type="ECO:0000256" key="9">
    <source>
        <dbReference type="ARBA" id="ARBA00022968"/>
    </source>
</evidence>
<dbReference type="GO" id="GO:0000166">
    <property type="term" value="F:nucleotide binding"/>
    <property type="evidence" value="ECO:0007669"/>
    <property type="project" value="UniProtKB-KW"/>
</dbReference>
<sequence length="412" mass="47225">MKDVFIVVKTGATEIRKKLPALLESTLSCVPDSNFAIFSDYEEDLFGHHIHDVLASVRPSIKDHHPDFSLYRRMQELHGDLSALKPSDLISEKKAEHNGHGENKAWVLDKWKFGPLIQKALDMRPNKRWYVVMETDTYVYFPNLLSWMSTLDGSKPLYLGNQMSITPQIFAHGGAAMVISNPAMKKAAARRKRYEESYDDYTAHHWAGDAVLGHIMQDAGVELTWSWPIFLEHDFGEYDWNLTNYGKKLWCWPVGTYHHMDGGETKRLWKFESEWGRVNPKTRTMLHRDVFTDFAVPRILSKDLESLSSPGHFIHGDWDNLSELLGGQKPGPMNLSECGSMCESTPNCVQYSLFEGKCHINKSMRLGRKAEQTGEDGKTRSSGWIRERVEKFLEGMEECPEEVNWIKPGAKK</sequence>